<name>A0A820LKM4_9BILA</name>
<accession>A0A820LKM4</accession>
<proteinExistence type="inferred from homology"/>
<dbReference type="InterPro" id="IPR000668">
    <property type="entry name" value="Peptidase_C1A_C"/>
</dbReference>
<comment type="similarity">
    <text evidence="1">Belongs to the peptidase C1 family.</text>
</comment>
<feature type="non-terminal residue" evidence="3">
    <location>
        <position position="124"/>
    </location>
</feature>
<dbReference type="InterPro" id="IPR038765">
    <property type="entry name" value="Papain-like_cys_pep_sf"/>
</dbReference>
<dbReference type="PANTHER" id="PTHR12411">
    <property type="entry name" value="CYSTEINE PROTEASE FAMILY C1-RELATED"/>
    <property type="match status" value="1"/>
</dbReference>
<dbReference type="Proteomes" id="UP000663844">
    <property type="component" value="Unassembled WGS sequence"/>
</dbReference>
<evidence type="ECO:0000256" key="1">
    <source>
        <dbReference type="ARBA" id="ARBA00008455"/>
    </source>
</evidence>
<sequence>GGLMDNAFKYVHDNKGLDDENSYPYVGKDEAACKFRRPSVATTCDGFVDIPQGNETALQEALALQGPVSVAIDASQESFQFYVSGVYSDPKCSSEDLDHGVLAVGYGVANDPVKGQQEYYIVKN</sequence>
<evidence type="ECO:0000313" key="3">
    <source>
        <dbReference type="EMBL" id="CAF4358897.1"/>
    </source>
</evidence>
<reference evidence="3" key="1">
    <citation type="submission" date="2021-02" db="EMBL/GenBank/DDBJ databases">
        <authorList>
            <person name="Nowell W R."/>
        </authorList>
    </citation>
    <scope>NUCLEOTIDE SEQUENCE</scope>
</reference>
<dbReference type="CDD" id="cd02248">
    <property type="entry name" value="Peptidase_C1A"/>
    <property type="match status" value="1"/>
</dbReference>
<dbReference type="InterPro" id="IPR013128">
    <property type="entry name" value="Peptidase_C1A"/>
</dbReference>
<dbReference type="SMART" id="SM00645">
    <property type="entry name" value="Pept_C1"/>
    <property type="match status" value="1"/>
</dbReference>
<dbReference type="Pfam" id="PF00112">
    <property type="entry name" value="Peptidase_C1"/>
    <property type="match status" value="1"/>
</dbReference>
<evidence type="ECO:0000259" key="2">
    <source>
        <dbReference type="SMART" id="SM00645"/>
    </source>
</evidence>
<dbReference type="Gene3D" id="3.90.70.10">
    <property type="entry name" value="Cysteine proteinases"/>
    <property type="match status" value="1"/>
</dbReference>
<feature type="domain" description="Peptidase C1A papain C-terminal" evidence="2">
    <location>
        <begin position="1"/>
        <end position="122"/>
    </location>
</feature>
<dbReference type="EMBL" id="CAJOAZ010021727">
    <property type="protein sequence ID" value="CAF4358897.1"/>
    <property type="molecule type" value="Genomic_DNA"/>
</dbReference>
<dbReference type="SUPFAM" id="SSF54001">
    <property type="entry name" value="Cysteine proteinases"/>
    <property type="match status" value="1"/>
</dbReference>
<organism evidence="3 4">
    <name type="scientific">Adineta steineri</name>
    <dbReference type="NCBI Taxonomy" id="433720"/>
    <lineage>
        <taxon>Eukaryota</taxon>
        <taxon>Metazoa</taxon>
        <taxon>Spiralia</taxon>
        <taxon>Gnathifera</taxon>
        <taxon>Rotifera</taxon>
        <taxon>Eurotatoria</taxon>
        <taxon>Bdelloidea</taxon>
        <taxon>Adinetida</taxon>
        <taxon>Adinetidae</taxon>
        <taxon>Adineta</taxon>
    </lineage>
</organism>
<protein>
    <recommendedName>
        <fullName evidence="2">Peptidase C1A papain C-terminal domain-containing protein</fullName>
    </recommendedName>
</protein>
<dbReference type="InterPro" id="IPR025660">
    <property type="entry name" value="Pept_his_AS"/>
</dbReference>
<dbReference type="GO" id="GO:0006508">
    <property type="term" value="P:proteolysis"/>
    <property type="evidence" value="ECO:0007669"/>
    <property type="project" value="InterPro"/>
</dbReference>
<dbReference type="AlphaFoldDB" id="A0A820LKM4"/>
<comment type="caution">
    <text evidence="3">The sequence shown here is derived from an EMBL/GenBank/DDBJ whole genome shotgun (WGS) entry which is preliminary data.</text>
</comment>
<dbReference type="PROSITE" id="PS00639">
    <property type="entry name" value="THIOL_PROTEASE_HIS"/>
    <property type="match status" value="1"/>
</dbReference>
<dbReference type="GO" id="GO:0008234">
    <property type="term" value="F:cysteine-type peptidase activity"/>
    <property type="evidence" value="ECO:0007669"/>
    <property type="project" value="InterPro"/>
</dbReference>
<feature type="non-terminal residue" evidence="3">
    <location>
        <position position="1"/>
    </location>
</feature>
<gene>
    <name evidence="3" type="ORF">OXD698_LOCUS49195</name>
</gene>
<evidence type="ECO:0000313" key="4">
    <source>
        <dbReference type="Proteomes" id="UP000663844"/>
    </source>
</evidence>
<dbReference type="InterPro" id="IPR039417">
    <property type="entry name" value="Peptidase_C1A_papain-like"/>
</dbReference>